<dbReference type="EMBL" id="CP001792">
    <property type="protein sequence ID" value="ACX75429.1"/>
    <property type="molecule type" value="Genomic_DNA"/>
</dbReference>
<dbReference type="Proteomes" id="UP000001497">
    <property type="component" value="Chromosome"/>
</dbReference>
<keyword evidence="2" id="KW-1185">Reference proteome</keyword>
<name>A0ABM5LIR7_FIBSS</name>
<gene>
    <name evidence="1" type="ordered locus">Fisuc_1837</name>
</gene>
<accession>A0ABM5LIR7</accession>
<organism evidence="1 2">
    <name type="scientific">Fibrobacter succinogenes (strain ATCC 19169 / S85)</name>
    <dbReference type="NCBI Taxonomy" id="59374"/>
    <lineage>
        <taxon>Bacteria</taxon>
        <taxon>Pseudomonadati</taxon>
        <taxon>Fibrobacterota</taxon>
        <taxon>Fibrobacteria</taxon>
        <taxon>Fibrobacterales</taxon>
        <taxon>Fibrobacteraceae</taxon>
        <taxon>Fibrobacter</taxon>
    </lineage>
</organism>
<protein>
    <recommendedName>
        <fullName evidence="3">DUF4258 domain-containing protein</fullName>
    </recommendedName>
</protein>
<evidence type="ECO:0000313" key="1">
    <source>
        <dbReference type="EMBL" id="ACX75429.1"/>
    </source>
</evidence>
<sequence>MNITKHAFERMRERGFTVEMLGKVLRRKDLVRDPSDKEGVSKITSEVDNHFWTLIVSDDLKTLITVRRAHEDEEKKARKG</sequence>
<evidence type="ECO:0000313" key="2">
    <source>
        <dbReference type="Proteomes" id="UP000001497"/>
    </source>
</evidence>
<dbReference type="RefSeq" id="WP_015732127.1">
    <property type="nucleotide sequence ID" value="NC_013410.1"/>
</dbReference>
<proteinExistence type="predicted"/>
<reference evidence="1" key="1">
    <citation type="submission" date="2009-10" db="EMBL/GenBank/DDBJ databases">
        <title>Complete sequence of Fibrobacter succinogenes subsp. succinogenes S85.</title>
        <authorList>
            <consortium name="US DOE Joint Genome Institute"/>
            <person name="Lucas S."/>
            <person name="Copeland A."/>
            <person name="Lapidus A."/>
            <person name="Glavina del Rio T."/>
            <person name="Tice H."/>
            <person name="Bruce D."/>
            <person name="Goodwin L."/>
            <person name="Pitluck S."/>
            <person name="Chertkov O."/>
            <person name="Detter J.C."/>
            <person name="Han C."/>
            <person name="Tapia R."/>
            <person name="Larimer F."/>
            <person name="Land M."/>
            <person name="Hauser L."/>
            <person name="Kyrpides N."/>
            <person name="Mikhailova N."/>
            <person name="Weimer P.J."/>
            <person name="Stevenson D.M."/>
            <person name="Boyum J."/>
            <person name="Brumm P.I."/>
            <person name="Mead D."/>
        </authorList>
    </citation>
    <scope>NUCLEOTIDE SEQUENCE [LARGE SCALE GENOMIC DNA]</scope>
    <source>
        <strain evidence="1">S85</strain>
    </source>
</reference>
<evidence type="ECO:0008006" key="3">
    <source>
        <dbReference type="Google" id="ProtNLM"/>
    </source>
</evidence>
<dbReference type="Pfam" id="PF14076">
    <property type="entry name" value="DUF4258"/>
    <property type="match status" value="1"/>
</dbReference>
<dbReference type="InterPro" id="IPR025354">
    <property type="entry name" value="DUF4258"/>
</dbReference>